<dbReference type="InterPro" id="IPR019819">
    <property type="entry name" value="Carboxylesterase_B_CS"/>
</dbReference>
<evidence type="ECO:0000256" key="5">
    <source>
        <dbReference type="PIRSR" id="PIRSR600997-1"/>
    </source>
</evidence>
<dbReference type="PROSITE" id="PS00941">
    <property type="entry name" value="CARBOXYLESTERASE_B_2"/>
    <property type="match status" value="1"/>
</dbReference>
<organism evidence="8 9">
    <name type="scientific">Hymenolepis diminuta</name>
    <name type="common">Rat tapeworm</name>
    <dbReference type="NCBI Taxonomy" id="6216"/>
    <lineage>
        <taxon>Eukaryota</taxon>
        <taxon>Metazoa</taxon>
        <taxon>Spiralia</taxon>
        <taxon>Lophotrochozoa</taxon>
        <taxon>Platyhelminthes</taxon>
        <taxon>Cestoda</taxon>
        <taxon>Eucestoda</taxon>
        <taxon>Cyclophyllidea</taxon>
        <taxon>Hymenolepididae</taxon>
        <taxon>Hymenolepis</taxon>
    </lineage>
</organism>
<dbReference type="PRINTS" id="PR00878">
    <property type="entry name" value="CHOLNESTRASE"/>
</dbReference>
<dbReference type="SUPFAM" id="SSF53474">
    <property type="entry name" value="alpha/beta-Hydrolases"/>
    <property type="match status" value="1"/>
</dbReference>
<feature type="domain" description="Carboxylesterase type B" evidence="7">
    <location>
        <begin position="30"/>
        <end position="586"/>
    </location>
</feature>
<feature type="active site" description="Charge relay system" evidence="5">
    <location>
        <position position="382"/>
    </location>
</feature>
<dbReference type="PANTHER" id="PTHR43918">
    <property type="entry name" value="ACETYLCHOLINESTERASE"/>
    <property type="match status" value="1"/>
</dbReference>
<feature type="non-terminal residue" evidence="8">
    <location>
        <position position="588"/>
    </location>
</feature>
<evidence type="ECO:0000313" key="8">
    <source>
        <dbReference type="EMBL" id="VUZ45160.1"/>
    </source>
</evidence>
<evidence type="ECO:0000256" key="1">
    <source>
        <dbReference type="ARBA" id="ARBA00005964"/>
    </source>
</evidence>
<accession>A0A564YD72</accession>
<dbReference type="GO" id="GO:0004104">
    <property type="term" value="F:cholinesterase activity"/>
    <property type="evidence" value="ECO:0007669"/>
    <property type="project" value="InterPro"/>
</dbReference>
<dbReference type="AlphaFoldDB" id="A0A564YD72"/>
<dbReference type="PANTHER" id="PTHR43918:SF4">
    <property type="entry name" value="CARBOXYLIC ESTER HYDROLASE"/>
    <property type="match status" value="1"/>
</dbReference>
<evidence type="ECO:0000256" key="3">
    <source>
        <dbReference type="ARBA" id="ARBA00022801"/>
    </source>
</evidence>
<feature type="active site" description="Charge relay system" evidence="5">
    <location>
        <position position="528"/>
    </location>
</feature>
<dbReference type="EMBL" id="CABIJS010000166">
    <property type="protein sequence ID" value="VUZ45160.1"/>
    <property type="molecule type" value="Genomic_DNA"/>
</dbReference>
<evidence type="ECO:0000256" key="6">
    <source>
        <dbReference type="SAM" id="SignalP"/>
    </source>
</evidence>
<reference evidence="8 9" key="1">
    <citation type="submission" date="2019-07" db="EMBL/GenBank/DDBJ databases">
        <authorList>
            <person name="Jastrzebski P J."/>
            <person name="Paukszto L."/>
            <person name="Jastrzebski P J."/>
        </authorList>
    </citation>
    <scope>NUCLEOTIDE SEQUENCE [LARGE SCALE GENOMIC DNA]</scope>
    <source>
        <strain evidence="8 9">WMS-il1</strain>
    </source>
</reference>
<evidence type="ECO:0000259" key="7">
    <source>
        <dbReference type="Pfam" id="PF00135"/>
    </source>
</evidence>
<dbReference type="FunFam" id="3.40.50.1820:FF:000029">
    <property type="entry name" value="Acetylcholinesterase"/>
    <property type="match status" value="1"/>
</dbReference>
<feature type="chain" id="PRO_5021990084" description="Carboxylesterase type B domain-containing protein" evidence="6">
    <location>
        <begin position="19"/>
        <end position="588"/>
    </location>
</feature>
<dbReference type="InterPro" id="IPR050654">
    <property type="entry name" value="AChE-related_enzymes"/>
</dbReference>
<sequence>MVIIIFQALYIWLSVASAQTKLSTEEVQRVTIKLPHGGSLEGTRWKINGNNSVDAYLGIPFAKPPVGDLRFAPPQPVDPWTGTRDATKLCKACMQYIFGSFDNANKAAKIWVNNTEMDEDCLYLNVWTPATNSRSLKPVMIWIFGGGYFSGTPNLDVYDGRFLVAMEDVVVVSMNYRLGPFGFLYLKSHVEGNMGLKDQQLSLKWVKDNIATFNGDPNLITVFGESAGSVSVGLQYLNPTSRSYFKRFILESAGPFNRWSISTSADAHETGIAFIKASGCSDDKGDLEKEIKCLRGLPAYTLFDRLTDVATAAADRRRARLKSMYKTSQFEDSFLLDAAQYFDIYMRPVIDGDFIPGCPSTILKSIQRDDAPDVLIGSVDKEGIFWLLYGLGLKGITFLQDDGGVTLPTLEQLKKLKIDYLKLIETRFTSIGQLVVPFPAITALEYGYNSPEIPDMTYHNTDISMNDITSTLHFMYKLDDLSGELDFVCGTLLFARLLSNIPNSKVQYFNFMHKTNGSQFPSWTGLMHGYEIEYVFGMPFSEPFTSQYYKFTQEEEELSKRVMKYWANFARTGQASPKVEEWPLFNST</sequence>
<dbReference type="Gene3D" id="3.40.50.1820">
    <property type="entry name" value="alpha/beta hydrolase"/>
    <property type="match status" value="1"/>
</dbReference>
<dbReference type="InterPro" id="IPR002018">
    <property type="entry name" value="CarbesteraseB"/>
</dbReference>
<dbReference type="Pfam" id="PF00135">
    <property type="entry name" value="COesterase"/>
    <property type="match status" value="1"/>
</dbReference>
<gene>
    <name evidence="8" type="ORF">WMSIL1_LOCUS5293</name>
</gene>
<name>A0A564YD72_HYMDI</name>
<dbReference type="Proteomes" id="UP000321570">
    <property type="component" value="Unassembled WGS sequence"/>
</dbReference>
<dbReference type="InterPro" id="IPR029058">
    <property type="entry name" value="AB_hydrolase_fold"/>
</dbReference>
<comment type="similarity">
    <text evidence="1">Belongs to the type-B carboxylesterase/lipase family.</text>
</comment>
<evidence type="ECO:0000313" key="9">
    <source>
        <dbReference type="Proteomes" id="UP000321570"/>
    </source>
</evidence>
<protein>
    <recommendedName>
        <fullName evidence="7">Carboxylesterase type B domain-containing protein</fullName>
    </recommendedName>
</protein>
<keyword evidence="3" id="KW-0378">Hydrolase</keyword>
<dbReference type="InterPro" id="IPR000997">
    <property type="entry name" value="Cholinesterase"/>
</dbReference>
<proteinExistence type="inferred from homology"/>
<evidence type="ECO:0000256" key="4">
    <source>
        <dbReference type="ARBA" id="ARBA00023157"/>
    </source>
</evidence>
<keyword evidence="9" id="KW-1185">Reference proteome</keyword>
<keyword evidence="6" id="KW-0732">Signal</keyword>
<keyword evidence="2" id="KW-0719">Serine esterase</keyword>
<feature type="active site" description="Acyl-ester intermediate" evidence="5">
    <location>
        <position position="226"/>
    </location>
</feature>
<evidence type="ECO:0000256" key="2">
    <source>
        <dbReference type="ARBA" id="ARBA00022487"/>
    </source>
</evidence>
<feature type="signal peptide" evidence="6">
    <location>
        <begin position="1"/>
        <end position="18"/>
    </location>
</feature>
<keyword evidence="4" id="KW-1015">Disulfide bond</keyword>